<dbReference type="PANTHER" id="PTHR43818:SF11">
    <property type="entry name" value="BCDNA.GH03377"/>
    <property type="match status" value="1"/>
</dbReference>
<name>A0A383ER55_9ZZZZ</name>
<dbReference type="SUPFAM" id="SSF51735">
    <property type="entry name" value="NAD(P)-binding Rossmann-fold domains"/>
    <property type="match status" value="1"/>
</dbReference>
<dbReference type="InterPro" id="IPR000683">
    <property type="entry name" value="Gfo/Idh/MocA-like_OxRdtase_N"/>
</dbReference>
<dbReference type="PANTHER" id="PTHR43818">
    <property type="entry name" value="BCDNA.GH03377"/>
    <property type="match status" value="1"/>
</dbReference>
<dbReference type="AlphaFoldDB" id="A0A383ER55"/>
<dbReference type="Pfam" id="PF01408">
    <property type="entry name" value="GFO_IDH_MocA"/>
    <property type="match status" value="1"/>
</dbReference>
<dbReference type="Gene3D" id="3.40.50.720">
    <property type="entry name" value="NAD(P)-binding Rossmann-like Domain"/>
    <property type="match status" value="1"/>
</dbReference>
<dbReference type="InterPro" id="IPR050463">
    <property type="entry name" value="Gfo/Idh/MocA_oxidrdct_glycsds"/>
</dbReference>
<dbReference type="GO" id="GO:0016491">
    <property type="term" value="F:oxidoreductase activity"/>
    <property type="evidence" value="ECO:0007669"/>
    <property type="project" value="UniProtKB-KW"/>
</dbReference>
<evidence type="ECO:0000313" key="3">
    <source>
        <dbReference type="EMBL" id="SVE59241.1"/>
    </source>
</evidence>
<dbReference type="InterPro" id="IPR036291">
    <property type="entry name" value="NAD(P)-bd_dom_sf"/>
</dbReference>
<protein>
    <recommendedName>
        <fullName evidence="2">Gfo/Idh/MocA-like oxidoreductase N-terminal domain-containing protein</fullName>
    </recommendedName>
</protein>
<dbReference type="GO" id="GO:0000166">
    <property type="term" value="F:nucleotide binding"/>
    <property type="evidence" value="ECO:0007669"/>
    <property type="project" value="InterPro"/>
</dbReference>
<organism evidence="3">
    <name type="scientific">marine metagenome</name>
    <dbReference type="NCBI Taxonomy" id="408172"/>
    <lineage>
        <taxon>unclassified sequences</taxon>
        <taxon>metagenomes</taxon>
        <taxon>ecological metagenomes</taxon>
    </lineage>
</organism>
<feature type="non-terminal residue" evidence="3">
    <location>
        <position position="173"/>
    </location>
</feature>
<proteinExistence type="predicted"/>
<accession>A0A383ER55</accession>
<feature type="domain" description="Gfo/Idh/MocA-like oxidoreductase N-terminal" evidence="2">
    <location>
        <begin position="4"/>
        <end position="124"/>
    </location>
</feature>
<evidence type="ECO:0000259" key="2">
    <source>
        <dbReference type="Pfam" id="PF01408"/>
    </source>
</evidence>
<reference evidence="3" key="1">
    <citation type="submission" date="2018-05" db="EMBL/GenBank/DDBJ databases">
        <authorList>
            <person name="Lanie J.A."/>
            <person name="Ng W.-L."/>
            <person name="Kazmierczak K.M."/>
            <person name="Andrzejewski T.M."/>
            <person name="Davidsen T.M."/>
            <person name="Wayne K.J."/>
            <person name="Tettelin H."/>
            <person name="Glass J.I."/>
            <person name="Rusch D."/>
            <person name="Podicherti R."/>
            <person name="Tsui H.-C.T."/>
            <person name="Winkler M.E."/>
        </authorList>
    </citation>
    <scope>NUCLEOTIDE SEQUENCE</scope>
</reference>
<evidence type="ECO:0000256" key="1">
    <source>
        <dbReference type="ARBA" id="ARBA00023002"/>
    </source>
</evidence>
<sequence length="173" mass="19302">MDKVKVGVLGLRRGLSHLRNFLNTQEAEVIGVADRVKQWRDRAAEAVGKMDRKGIDFASEFEELLEMRPDAVVIASNARQQAAQAIQAMEAGCHVLSEVPGAFTQEEIAHIAMTCQRTGKQYMLAENSSFMGFLRYWRKWVTEGRFGAISLADGEYLHYLPATMVNASGDTFT</sequence>
<gene>
    <name evidence="3" type="ORF">METZ01_LOCUS512095</name>
</gene>
<dbReference type="EMBL" id="UINC01228078">
    <property type="protein sequence ID" value="SVE59241.1"/>
    <property type="molecule type" value="Genomic_DNA"/>
</dbReference>
<keyword evidence="1" id="KW-0560">Oxidoreductase</keyword>